<gene>
    <name evidence="1" type="ORF">DARMORV10_C07P20950.1</name>
</gene>
<reference evidence="1" key="1">
    <citation type="submission" date="2021-01" db="EMBL/GenBank/DDBJ databases">
        <authorList>
            <consortium name="Genoscope - CEA"/>
            <person name="William W."/>
        </authorList>
    </citation>
    <scope>NUCLEOTIDE SEQUENCE</scope>
</reference>
<sequence length="74" mass="8161">MRTKIIWRLKLQRVSFSDKASNPTLHGRVQLGSIIGFLKQLLRAKGLIHLSSSGLGLLSYSISPSHLPPSSFSM</sequence>
<accession>A0A816MEC4</accession>
<protein>
    <submittedName>
        <fullName evidence="1">(rape) hypothetical protein</fullName>
    </submittedName>
</protein>
<name>A0A816MEC4_BRANA</name>
<feature type="non-terminal residue" evidence="1">
    <location>
        <position position="74"/>
    </location>
</feature>
<proteinExistence type="predicted"/>
<evidence type="ECO:0000313" key="1">
    <source>
        <dbReference type="EMBL" id="CAF1978444.1"/>
    </source>
</evidence>
<dbReference type="Proteomes" id="UP001295469">
    <property type="component" value="Chromosome C07"/>
</dbReference>
<dbReference type="AlphaFoldDB" id="A0A816MEC4"/>
<organism evidence="1">
    <name type="scientific">Brassica napus</name>
    <name type="common">Rape</name>
    <dbReference type="NCBI Taxonomy" id="3708"/>
    <lineage>
        <taxon>Eukaryota</taxon>
        <taxon>Viridiplantae</taxon>
        <taxon>Streptophyta</taxon>
        <taxon>Embryophyta</taxon>
        <taxon>Tracheophyta</taxon>
        <taxon>Spermatophyta</taxon>
        <taxon>Magnoliopsida</taxon>
        <taxon>eudicotyledons</taxon>
        <taxon>Gunneridae</taxon>
        <taxon>Pentapetalae</taxon>
        <taxon>rosids</taxon>
        <taxon>malvids</taxon>
        <taxon>Brassicales</taxon>
        <taxon>Brassicaceae</taxon>
        <taxon>Brassiceae</taxon>
        <taxon>Brassica</taxon>
    </lineage>
</organism>
<dbReference type="EMBL" id="HG994371">
    <property type="protein sequence ID" value="CAF1978444.1"/>
    <property type="molecule type" value="Genomic_DNA"/>
</dbReference>